<evidence type="ECO:0000256" key="2">
    <source>
        <dbReference type="SAM" id="Phobius"/>
    </source>
</evidence>
<evidence type="ECO:0000256" key="1">
    <source>
        <dbReference type="SAM" id="MobiDB-lite"/>
    </source>
</evidence>
<evidence type="ECO:0000313" key="4">
    <source>
        <dbReference type="Proteomes" id="UP000228952"/>
    </source>
</evidence>
<name>A0A2M7W2S7_9BACT</name>
<protein>
    <submittedName>
        <fullName evidence="3">Uncharacterized protein</fullName>
    </submittedName>
</protein>
<feature type="region of interest" description="Disordered" evidence="1">
    <location>
        <begin position="530"/>
        <end position="554"/>
    </location>
</feature>
<evidence type="ECO:0000313" key="3">
    <source>
        <dbReference type="EMBL" id="PJA15144.1"/>
    </source>
</evidence>
<sequence length="621" mass="68808">MNNVKGKTQLPPHEVSEEELTTLFQEAAVPRAEFAKNLKEQVLLQAQNSKPRNNFFSLFMTKLSKPAMQLGVIGAVLLIGAGAFSYDYLNKNSQFANQTEILAQIAQANQQKPKANAESTSLSTGIDVKMNSYVLALENRNFTYRKTTNENTLGAAADRCSPLIVFNREVTREVYSEFYANKTDPFSTYYLSVSYAGDTIFDYTLNRGSEQWQHRGGSYAVHMKDLQEIRPMLLQTDDQIQANTGAEISRPGVVTPFFGDGAKIVGKETRNGKRVYKIVLATHVSCSNPPKTVGGIRPEEEIYIIQQSTTPATYITYADVNTYAIVQEEMYIGTVTTRNLVYRKSTTEQTSMTGLTSEVEKEFTFNLNVSQKTVDASQENYEKGYRTSIVDYLNAKGGYVLVLSGDRPLMSASSPYVTYVPDTGKHLIDRAFYSNTPAGQALFDDNKDMYKQTLEPNRVYPFLTLTYSYSGTTQDKITSISVSETNARLKGLAALEAFGSSMNMKANGTATLTIGGRKLVAEVFESFFEGTSEPGSDGSSDNLAENGAQPMPPIKGEPLYKEMVLVFRNGDVTSVVTVGMEYSMTKAELAKLLNFEEVSTTDTTRLDKELTTALQQLQVLY</sequence>
<comment type="caution">
    <text evidence="3">The sequence shown here is derived from an EMBL/GenBank/DDBJ whole genome shotgun (WGS) entry which is preliminary data.</text>
</comment>
<dbReference type="AlphaFoldDB" id="A0A2M7W2S7"/>
<gene>
    <name evidence="3" type="ORF">COX64_01130</name>
</gene>
<reference evidence="4" key="1">
    <citation type="submission" date="2017-09" db="EMBL/GenBank/DDBJ databases">
        <title>Depth-based differentiation of microbial function through sediment-hosted aquifers and enrichment of novel symbionts in the deep terrestrial subsurface.</title>
        <authorList>
            <person name="Probst A.J."/>
            <person name="Ladd B."/>
            <person name="Jarett J.K."/>
            <person name="Geller-Mcgrath D.E."/>
            <person name="Sieber C.M.K."/>
            <person name="Emerson J.B."/>
            <person name="Anantharaman K."/>
            <person name="Thomas B.C."/>
            <person name="Malmstrom R."/>
            <person name="Stieglmeier M."/>
            <person name="Klingl A."/>
            <person name="Woyke T."/>
            <person name="Ryan C.M."/>
            <person name="Banfield J.F."/>
        </authorList>
    </citation>
    <scope>NUCLEOTIDE SEQUENCE [LARGE SCALE GENOMIC DNA]</scope>
</reference>
<proteinExistence type="predicted"/>
<dbReference type="EMBL" id="PFQB01000024">
    <property type="protein sequence ID" value="PJA15144.1"/>
    <property type="molecule type" value="Genomic_DNA"/>
</dbReference>
<keyword evidence="2" id="KW-1133">Transmembrane helix</keyword>
<accession>A0A2M7W2S7</accession>
<feature type="transmembrane region" description="Helical" evidence="2">
    <location>
        <begin position="70"/>
        <end position="89"/>
    </location>
</feature>
<feature type="compositionally biased region" description="Polar residues" evidence="1">
    <location>
        <begin position="533"/>
        <end position="543"/>
    </location>
</feature>
<dbReference type="Proteomes" id="UP000228952">
    <property type="component" value="Unassembled WGS sequence"/>
</dbReference>
<keyword evidence="2" id="KW-0812">Transmembrane</keyword>
<organism evidence="3 4">
    <name type="scientific">Candidatus Dojkabacteria bacterium CG_4_10_14_0_2_um_filter_Dojkabacteria_WS6_41_15</name>
    <dbReference type="NCBI Taxonomy" id="2014249"/>
    <lineage>
        <taxon>Bacteria</taxon>
        <taxon>Candidatus Dojkabacteria</taxon>
    </lineage>
</organism>
<keyword evidence="2" id="KW-0472">Membrane</keyword>